<proteinExistence type="predicted"/>
<dbReference type="Gene3D" id="3.40.50.1820">
    <property type="entry name" value="alpha/beta hydrolase"/>
    <property type="match status" value="1"/>
</dbReference>
<evidence type="ECO:0008006" key="3">
    <source>
        <dbReference type="Google" id="ProtNLM"/>
    </source>
</evidence>
<dbReference type="PANTHER" id="PTHR37946:SF1">
    <property type="entry name" value="SLL1969 PROTEIN"/>
    <property type="match status" value="1"/>
</dbReference>
<dbReference type="InterPro" id="IPR029058">
    <property type="entry name" value="AB_hydrolase_fold"/>
</dbReference>
<sequence>MKIGDRATDYFWFLRTLLNRQPALENSNEGAAIVVVPGIYEGPTQLDPLARSLHRAGYRIERIPELAFLTRPTSELADIVTNKVASIAGPVVLLAHSKGGLVGGAAMASQPSLPHLAGMIAIATPWQGSSLAQFFPPRTPVRRLAPRGLDLGSTQLLGTHAHRIYSLIPRWDPHVPNGSYLDGGHNIRLSTAGHFYPLGTAETQRYVHECVRRLLRKHAEDSTTAA</sequence>
<accession>A0ABX7IG71</accession>
<evidence type="ECO:0000313" key="2">
    <source>
        <dbReference type="Proteomes" id="UP000602653"/>
    </source>
</evidence>
<reference evidence="1 2" key="1">
    <citation type="submission" date="2021-02" db="EMBL/GenBank/DDBJ databases">
        <title>Complete Genome Sequence of Arcanobacterium phocisimile strain DSM 26142T from a harbour seal.</title>
        <authorList>
            <person name="Borowiak M."/>
            <person name="Alssahen M."/>
            <person name="Malorny B."/>
            <person name="Laemmler C."/>
            <person name="Siebert U."/>
            <person name="Ploetz M."/>
            <person name="Abdulmawjood A."/>
        </authorList>
    </citation>
    <scope>NUCLEOTIDE SEQUENCE [LARGE SCALE GENOMIC DNA]</scope>
    <source>
        <strain evidence="1 2">DSM 26142</strain>
    </source>
</reference>
<dbReference type="Proteomes" id="UP000602653">
    <property type="component" value="Chromosome"/>
</dbReference>
<dbReference type="RefSeq" id="WP_204423923.1">
    <property type="nucleotide sequence ID" value="NZ_CP070228.1"/>
</dbReference>
<dbReference type="SUPFAM" id="SSF53474">
    <property type="entry name" value="alpha/beta-Hydrolases"/>
    <property type="match status" value="1"/>
</dbReference>
<keyword evidence="2" id="KW-1185">Reference proteome</keyword>
<dbReference type="EMBL" id="CP070228">
    <property type="protein sequence ID" value="QRV01855.1"/>
    <property type="molecule type" value="Genomic_DNA"/>
</dbReference>
<evidence type="ECO:0000313" key="1">
    <source>
        <dbReference type="EMBL" id="QRV01855.1"/>
    </source>
</evidence>
<gene>
    <name evidence="1" type="ORF">JTE88_07135</name>
</gene>
<dbReference type="PANTHER" id="PTHR37946">
    <property type="entry name" value="SLL1969 PROTEIN"/>
    <property type="match status" value="1"/>
</dbReference>
<name>A0ABX7IG71_9ACTO</name>
<organism evidence="1 2">
    <name type="scientific">Arcanobacterium phocisimile</name>
    <dbReference type="NCBI Taxonomy" id="1302235"/>
    <lineage>
        <taxon>Bacteria</taxon>
        <taxon>Bacillati</taxon>
        <taxon>Actinomycetota</taxon>
        <taxon>Actinomycetes</taxon>
        <taxon>Actinomycetales</taxon>
        <taxon>Actinomycetaceae</taxon>
        <taxon>Arcanobacterium</taxon>
    </lineage>
</organism>
<protein>
    <recommendedName>
        <fullName evidence="3">Alpha/beta hydrolase family protein</fullName>
    </recommendedName>
</protein>